<name>A0ABY4RQK0_9BACL</name>
<dbReference type="PANTHER" id="PTHR39190">
    <property type="entry name" value="FLAGELLAR ASSEMBLY FACTOR FLIW"/>
    <property type="match status" value="1"/>
</dbReference>
<evidence type="ECO:0000313" key="6">
    <source>
        <dbReference type="Proteomes" id="UP001057134"/>
    </source>
</evidence>
<comment type="subunit">
    <text evidence="4">Interacts with translational regulator CsrA and flagellin(s).</text>
</comment>
<evidence type="ECO:0000256" key="4">
    <source>
        <dbReference type="HAMAP-Rule" id="MF_01185"/>
    </source>
</evidence>
<comment type="function">
    <text evidence="4">Acts as an anti-CsrA protein, binds CsrA and prevents it from repressing translation of its target genes, one of which is flagellin. Binds to flagellin and participates in the assembly of the flagellum.</text>
</comment>
<dbReference type="EMBL" id="CP027059">
    <property type="protein sequence ID" value="UQZ84393.1"/>
    <property type="molecule type" value="Genomic_DNA"/>
</dbReference>
<dbReference type="Gene3D" id="2.30.290.10">
    <property type="entry name" value="BH3618-like"/>
    <property type="match status" value="1"/>
</dbReference>
<dbReference type="PANTHER" id="PTHR39190:SF1">
    <property type="entry name" value="FLAGELLAR ASSEMBLY FACTOR FLIW"/>
    <property type="match status" value="1"/>
</dbReference>
<evidence type="ECO:0000313" key="5">
    <source>
        <dbReference type="EMBL" id="UQZ84393.1"/>
    </source>
</evidence>
<proteinExistence type="inferred from homology"/>
<keyword evidence="5" id="KW-0966">Cell projection</keyword>
<organism evidence="5 6">
    <name type="scientific">Paenibacillus konkukensis</name>
    <dbReference type="NCBI Taxonomy" id="2020716"/>
    <lineage>
        <taxon>Bacteria</taxon>
        <taxon>Bacillati</taxon>
        <taxon>Bacillota</taxon>
        <taxon>Bacilli</taxon>
        <taxon>Bacillales</taxon>
        <taxon>Paenibacillaceae</taxon>
        <taxon>Paenibacillus</taxon>
    </lineage>
</organism>
<dbReference type="Proteomes" id="UP001057134">
    <property type="component" value="Chromosome"/>
</dbReference>
<keyword evidence="5" id="KW-0282">Flagellum</keyword>
<dbReference type="HAMAP" id="MF_01185">
    <property type="entry name" value="FliW"/>
    <property type="match status" value="1"/>
</dbReference>
<keyword evidence="6" id="KW-1185">Reference proteome</keyword>
<keyword evidence="5" id="KW-0969">Cilium</keyword>
<comment type="subcellular location">
    <subcellularLocation>
        <location evidence="4">Cytoplasm</location>
    </subcellularLocation>
</comment>
<evidence type="ECO:0000256" key="1">
    <source>
        <dbReference type="ARBA" id="ARBA00022490"/>
    </source>
</evidence>
<dbReference type="InterPro" id="IPR024046">
    <property type="entry name" value="Flagellar_assmbl_FliW_dom_sf"/>
</dbReference>
<sequence length="151" mass="17039">MLLETAMLGQIGYEEEDIVTFANGIPGFEGCRQYIVIRQDAEEPIAYLQSVEEARLHFLMIDPFYVCKKYEFKLEEADLAELEIGSEEQVQVWSIVTAHEDVQETTLNLLAPIIINQYTRKGKQIILHSSPYRTKHKLSEMMAAVGGSGGA</sequence>
<dbReference type="Pfam" id="PF02623">
    <property type="entry name" value="FliW"/>
    <property type="match status" value="1"/>
</dbReference>
<dbReference type="InterPro" id="IPR003775">
    <property type="entry name" value="Flagellar_assembly_factor_FliW"/>
</dbReference>
<evidence type="ECO:0000256" key="2">
    <source>
        <dbReference type="ARBA" id="ARBA00022795"/>
    </source>
</evidence>
<reference evidence="5" key="1">
    <citation type="submission" date="2018-02" db="EMBL/GenBank/DDBJ databases">
        <authorList>
            <person name="Kim S.-K."/>
            <person name="Jung H.-I."/>
            <person name="Lee S.-W."/>
        </authorList>
    </citation>
    <scope>NUCLEOTIDE SEQUENCE</scope>
    <source>
        <strain evidence="5">SK3146</strain>
    </source>
</reference>
<keyword evidence="2 4" id="KW-1005">Bacterial flagellum biogenesis</keyword>
<evidence type="ECO:0000256" key="3">
    <source>
        <dbReference type="ARBA" id="ARBA00022845"/>
    </source>
</evidence>
<reference evidence="5" key="2">
    <citation type="journal article" date="2021" name="J Anim Sci Technol">
        <title>Complete genome sequence of Paenibacillus konkukensis sp. nov. SK3146 as a potential probiotic strain.</title>
        <authorList>
            <person name="Jung H.I."/>
            <person name="Park S."/>
            <person name="Niu K.M."/>
            <person name="Lee S.W."/>
            <person name="Kothari D."/>
            <person name="Yi K.J."/>
            <person name="Kim S.K."/>
        </authorList>
    </citation>
    <scope>NUCLEOTIDE SEQUENCE</scope>
    <source>
        <strain evidence="5">SK3146</strain>
    </source>
</reference>
<gene>
    <name evidence="4 5" type="primary">fliW</name>
    <name evidence="5" type="ORF">SK3146_03639</name>
</gene>
<comment type="similarity">
    <text evidence="4">Belongs to the FliW family.</text>
</comment>
<accession>A0ABY4RQK0</accession>
<keyword evidence="4" id="KW-0143">Chaperone</keyword>
<protein>
    <recommendedName>
        <fullName evidence="4">Flagellar assembly factor FliW</fullName>
    </recommendedName>
</protein>
<keyword evidence="3 4" id="KW-0810">Translation regulation</keyword>
<dbReference type="SUPFAM" id="SSF141457">
    <property type="entry name" value="BH3618-like"/>
    <property type="match status" value="1"/>
</dbReference>
<keyword evidence="1 4" id="KW-0963">Cytoplasm</keyword>
<dbReference type="NCBIfam" id="NF009793">
    <property type="entry name" value="PRK13285.1-1"/>
    <property type="match status" value="1"/>
</dbReference>